<evidence type="ECO:0000313" key="2">
    <source>
        <dbReference type="Proteomes" id="UP000020938"/>
    </source>
</evidence>
<proteinExistence type="predicted"/>
<protein>
    <submittedName>
        <fullName evidence="1">Uncharacterized protein</fullName>
    </submittedName>
</protein>
<dbReference type="EMBL" id="JGDS01000073">
    <property type="protein sequence ID" value="EXZ71084.1"/>
    <property type="molecule type" value="Genomic_DNA"/>
</dbReference>
<reference evidence="1 2" key="1">
    <citation type="submission" date="2014-02" db="EMBL/GenBank/DDBJ databases">
        <authorList>
            <person name="Sears C."/>
            <person name="Carroll K."/>
            <person name="Sack B.R."/>
            <person name="Qadri F."/>
            <person name="Myers L.L."/>
            <person name="Chung G.-T."/>
            <person name="Escheverria P."/>
            <person name="Fraser C.M."/>
            <person name="Sadzewicz L."/>
            <person name="Shefchek K.A."/>
            <person name="Tallon L."/>
            <person name="Das S.P."/>
            <person name="Daugherty S."/>
            <person name="Mongodin E.F."/>
        </authorList>
    </citation>
    <scope>NUCLEOTIDE SEQUENCE [LARGE SCALE GENOMIC DNA]</scope>
    <source>
        <strain evidence="1 2">3976T8</strain>
    </source>
</reference>
<dbReference type="AlphaFoldDB" id="A0A016CI50"/>
<name>A0A016CI50_BACFG</name>
<organism evidence="1 2">
    <name type="scientific">Bacteroides fragilis str. 3976T8</name>
    <dbReference type="NCBI Taxonomy" id="1339314"/>
    <lineage>
        <taxon>Bacteria</taxon>
        <taxon>Pseudomonadati</taxon>
        <taxon>Bacteroidota</taxon>
        <taxon>Bacteroidia</taxon>
        <taxon>Bacteroidales</taxon>
        <taxon>Bacteroidaceae</taxon>
        <taxon>Bacteroides</taxon>
    </lineage>
</organism>
<dbReference type="Proteomes" id="UP000020938">
    <property type="component" value="Unassembled WGS sequence"/>
</dbReference>
<accession>A0A016CI50</accession>
<comment type="caution">
    <text evidence="1">The sequence shown here is derived from an EMBL/GenBank/DDBJ whole genome shotgun (WGS) entry which is preliminary data.</text>
</comment>
<evidence type="ECO:0000313" key="1">
    <source>
        <dbReference type="EMBL" id="EXZ71084.1"/>
    </source>
</evidence>
<sequence length="42" mass="4904">MIFKWFSLRFASLPHGWTLRAKAGILAFLSTIKEGLHFRKLN</sequence>
<gene>
    <name evidence="1" type="ORF">M123_4631</name>
</gene>